<reference evidence="9 10" key="1">
    <citation type="submission" date="2016-10" db="EMBL/GenBank/DDBJ databases">
        <authorList>
            <person name="de Groot N.N."/>
        </authorList>
    </citation>
    <scope>NUCLEOTIDE SEQUENCE [LARGE SCALE GENOMIC DNA]</scope>
    <source>
        <strain evidence="9 10">ATCC BAA-466</strain>
    </source>
</reference>
<dbReference type="PROSITE" id="PS00761">
    <property type="entry name" value="SPASE_I_3"/>
    <property type="match status" value="1"/>
</dbReference>
<dbReference type="Proteomes" id="UP000199708">
    <property type="component" value="Unassembled WGS sequence"/>
</dbReference>
<dbReference type="InterPro" id="IPR019758">
    <property type="entry name" value="Pept_S26A_signal_pept_1_CS"/>
</dbReference>
<keyword evidence="5 7" id="KW-0378">Hydrolase</keyword>
<evidence type="ECO:0000256" key="5">
    <source>
        <dbReference type="ARBA" id="ARBA00022801"/>
    </source>
</evidence>
<dbReference type="GO" id="GO:0006465">
    <property type="term" value="P:signal peptide processing"/>
    <property type="evidence" value="ECO:0007669"/>
    <property type="project" value="InterPro"/>
</dbReference>
<keyword evidence="7" id="KW-1133">Transmembrane helix</keyword>
<dbReference type="OrthoDB" id="9802919at2"/>
<evidence type="ECO:0000313" key="10">
    <source>
        <dbReference type="Proteomes" id="UP000199708"/>
    </source>
</evidence>
<gene>
    <name evidence="9" type="ORF">SAMN05421791_103249</name>
</gene>
<comment type="similarity">
    <text evidence="3 7">Belongs to the peptidase S26 family.</text>
</comment>
<keyword evidence="7" id="KW-0812">Transmembrane</keyword>
<keyword evidence="10" id="KW-1185">Reference proteome</keyword>
<evidence type="ECO:0000256" key="3">
    <source>
        <dbReference type="ARBA" id="ARBA00009370"/>
    </source>
</evidence>
<comment type="catalytic activity">
    <reaction evidence="1 7">
        <text>Cleavage of hydrophobic, N-terminal signal or leader sequences from secreted and periplasmic proteins.</text>
        <dbReference type="EC" id="3.4.21.89"/>
    </reaction>
</comment>
<protein>
    <recommendedName>
        <fullName evidence="4 7">Signal peptidase I</fullName>
        <ecNumber evidence="4 7">3.4.21.89</ecNumber>
    </recommendedName>
</protein>
<dbReference type="InterPro" id="IPR019757">
    <property type="entry name" value="Pept_S26A_signal_pept_1_Lys-AS"/>
</dbReference>
<evidence type="ECO:0000259" key="8">
    <source>
        <dbReference type="Pfam" id="PF10502"/>
    </source>
</evidence>
<dbReference type="GO" id="GO:0004252">
    <property type="term" value="F:serine-type endopeptidase activity"/>
    <property type="evidence" value="ECO:0007669"/>
    <property type="project" value="InterPro"/>
</dbReference>
<proteinExistence type="inferred from homology"/>
<dbReference type="STRING" id="120956.SAMN05421791_103249"/>
<accession>A0A1G7S0Q3</accession>
<dbReference type="PROSITE" id="PS00760">
    <property type="entry name" value="SPASE_I_2"/>
    <property type="match status" value="1"/>
</dbReference>
<dbReference type="InterPro" id="IPR019533">
    <property type="entry name" value="Peptidase_S26"/>
</dbReference>
<dbReference type="GO" id="GO:0005886">
    <property type="term" value="C:plasma membrane"/>
    <property type="evidence" value="ECO:0007669"/>
    <property type="project" value="UniProtKB-SubCell"/>
</dbReference>
<evidence type="ECO:0000256" key="7">
    <source>
        <dbReference type="RuleBase" id="RU362042"/>
    </source>
</evidence>
<keyword evidence="7" id="KW-0645">Protease</keyword>
<dbReference type="PRINTS" id="PR00727">
    <property type="entry name" value="LEADERPTASE"/>
</dbReference>
<evidence type="ECO:0000256" key="4">
    <source>
        <dbReference type="ARBA" id="ARBA00013208"/>
    </source>
</evidence>
<dbReference type="NCBIfam" id="TIGR02227">
    <property type="entry name" value="sigpep_I_bact"/>
    <property type="match status" value="1"/>
</dbReference>
<dbReference type="EC" id="3.4.21.89" evidence="4 7"/>
<evidence type="ECO:0000256" key="1">
    <source>
        <dbReference type="ARBA" id="ARBA00000677"/>
    </source>
</evidence>
<dbReference type="RefSeq" id="WP_090289651.1">
    <property type="nucleotide sequence ID" value="NZ_FNCK01000003.1"/>
</dbReference>
<dbReference type="InterPro" id="IPR000223">
    <property type="entry name" value="Pept_S26A_signal_pept_1"/>
</dbReference>
<name>A0A1G7S0Q3_9LACT</name>
<dbReference type="EMBL" id="FNCK01000003">
    <property type="protein sequence ID" value="SDG16561.1"/>
    <property type="molecule type" value="Genomic_DNA"/>
</dbReference>
<feature type="active site" evidence="6">
    <location>
        <position position="42"/>
    </location>
</feature>
<sequence length="205" mass="23641">MSKTKRFFKEVFSWLLYMAIWVAVLFTFYHFVAQPFSVDGSSMEHSLEDGEKVWMWKLSDIERFDVVIFPQPNPLPNQKPKLYVKRVIGVPGDKIAYKDDQLLINGQAVDEFYLNEKAQEYKNAFGGLFTEDFDMYTFTGEEVVPEGKFFVMGDNRQNSVDGRSFGLIDSDSVLGKATFIYWPLKNFGKIPDYDLNSNGDAIVEE</sequence>
<dbReference type="CDD" id="cd06530">
    <property type="entry name" value="S26_SPase_I"/>
    <property type="match status" value="1"/>
</dbReference>
<dbReference type="GO" id="GO:0009003">
    <property type="term" value="F:signal peptidase activity"/>
    <property type="evidence" value="ECO:0007669"/>
    <property type="project" value="UniProtKB-EC"/>
</dbReference>
<dbReference type="InterPro" id="IPR036286">
    <property type="entry name" value="LexA/Signal_pep-like_sf"/>
</dbReference>
<keyword evidence="7" id="KW-0472">Membrane</keyword>
<feature type="transmembrane region" description="Helical" evidence="7">
    <location>
        <begin position="12"/>
        <end position="32"/>
    </location>
</feature>
<dbReference type="Gene3D" id="2.10.109.10">
    <property type="entry name" value="Umud Fragment, subunit A"/>
    <property type="match status" value="1"/>
</dbReference>
<dbReference type="PANTHER" id="PTHR43390">
    <property type="entry name" value="SIGNAL PEPTIDASE I"/>
    <property type="match status" value="1"/>
</dbReference>
<dbReference type="PANTHER" id="PTHR43390:SF1">
    <property type="entry name" value="CHLOROPLAST PROCESSING PEPTIDASE"/>
    <property type="match status" value="1"/>
</dbReference>
<comment type="subcellular location">
    <subcellularLocation>
        <location evidence="2">Cell membrane</location>
        <topology evidence="2">Single-pass type II membrane protein</topology>
    </subcellularLocation>
    <subcellularLocation>
        <location evidence="7">Membrane</location>
        <topology evidence="7">Single-pass type II membrane protein</topology>
    </subcellularLocation>
</comment>
<dbReference type="Pfam" id="PF10502">
    <property type="entry name" value="Peptidase_S26"/>
    <property type="match status" value="1"/>
</dbReference>
<organism evidence="9 10">
    <name type="scientific">Facklamia miroungae</name>
    <dbReference type="NCBI Taxonomy" id="120956"/>
    <lineage>
        <taxon>Bacteria</taxon>
        <taxon>Bacillati</taxon>
        <taxon>Bacillota</taxon>
        <taxon>Bacilli</taxon>
        <taxon>Lactobacillales</taxon>
        <taxon>Aerococcaceae</taxon>
        <taxon>Facklamia</taxon>
    </lineage>
</organism>
<dbReference type="AlphaFoldDB" id="A0A1G7S0Q3"/>
<dbReference type="SUPFAM" id="SSF51306">
    <property type="entry name" value="LexA/Signal peptidase"/>
    <property type="match status" value="1"/>
</dbReference>
<evidence type="ECO:0000313" key="9">
    <source>
        <dbReference type="EMBL" id="SDG16561.1"/>
    </source>
</evidence>
<evidence type="ECO:0000256" key="2">
    <source>
        <dbReference type="ARBA" id="ARBA00004401"/>
    </source>
</evidence>
<evidence type="ECO:0000256" key="6">
    <source>
        <dbReference type="PIRSR" id="PIRSR600223-1"/>
    </source>
</evidence>
<feature type="domain" description="Peptidase S26" evidence="8">
    <location>
        <begin position="13"/>
        <end position="182"/>
    </location>
</feature>
<feature type="active site" evidence="6">
    <location>
        <position position="85"/>
    </location>
</feature>